<dbReference type="SUPFAM" id="SSF53800">
    <property type="entry name" value="Chelatase"/>
    <property type="match status" value="1"/>
</dbReference>
<keyword evidence="2" id="KW-0456">Lyase</keyword>
<dbReference type="RefSeq" id="WP_138186769.1">
    <property type="nucleotide sequence ID" value="NZ_LS992241.1"/>
</dbReference>
<dbReference type="InterPro" id="IPR001015">
    <property type="entry name" value="Ferrochelatase"/>
</dbReference>
<accession>A0A383RD25</accession>
<evidence type="ECO:0000313" key="3">
    <source>
        <dbReference type="Proteomes" id="UP000304148"/>
    </source>
</evidence>
<dbReference type="GO" id="GO:0006783">
    <property type="term" value="P:heme biosynthetic process"/>
    <property type="evidence" value="ECO:0007669"/>
    <property type="project" value="InterPro"/>
</dbReference>
<dbReference type="PANTHER" id="PTHR11108:SF1">
    <property type="entry name" value="FERROCHELATASE, MITOCHONDRIAL"/>
    <property type="match status" value="1"/>
</dbReference>
<organism evidence="2 3">
    <name type="scientific">Paenibacillus alvei</name>
    <name type="common">Bacillus alvei</name>
    <dbReference type="NCBI Taxonomy" id="44250"/>
    <lineage>
        <taxon>Bacteria</taxon>
        <taxon>Bacillati</taxon>
        <taxon>Bacillota</taxon>
        <taxon>Bacilli</taxon>
        <taxon>Bacillales</taxon>
        <taxon>Paenibacillaceae</taxon>
        <taxon>Paenibacillus</taxon>
    </lineage>
</organism>
<dbReference type="AlphaFoldDB" id="A0A383RD25"/>
<dbReference type="EMBL" id="LS992241">
    <property type="protein sequence ID" value="SYX85005.1"/>
    <property type="molecule type" value="Genomic_DNA"/>
</dbReference>
<dbReference type="Gene3D" id="3.40.50.1400">
    <property type="match status" value="2"/>
</dbReference>
<dbReference type="GO" id="GO:0004325">
    <property type="term" value="F:ferrochelatase activity"/>
    <property type="evidence" value="ECO:0007669"/>
    <property type="project" value="InterPro"/>
</dbReference>
<reference evidence="3" key="1">
    <citation type="submission" date="2018-08" db="EMBL/GenBank/DDBJ databases">
        <authorList>
            <person name="Chevrot R."/>
        </authorList>
    </citation>
    <scope>NUCLEOTIDE SEQUENCE [LARGE SCALE GENOMIC DNA]</scope>
</reference>
<dbReference type="PANTHER" id="PTHR11108">
    <property type="entry name" value="FERROCHELATASE"/>
    <property type="match status" value="1"/>
</dbReference>
<proteinExistence type="inferred from homology"/>
<sequence>MSEFLANGHSQPKRLPLEISMDTPRRAILLASYSACASIDDVPAMYHHILRGHGSPSEAIVQGVIRYSDTGTCNPLYTVTKRQSEAITQLVKAKFGEVIPVYIGCKHTHPFVADAIQQAIRDGITELAVLHATPFFTASGTGSYVQDAKKAIATANIDMKLTVISEWQAHPDFIQLMARRLRDAYVWMPSSMLPTTRVIFTVHSKPGLPSAHDEFIASYKHVAGLIAEQANIGKWDISYRSGMPAPQRWLGPDINEVILGAASDKEEAVVICELTSLTENVEVYYDIGQEAKQTAELCGMQFVCTEYPNDAYDFMDFLSNIAAAHFELKAAHS</sequence>
<gene>
    <name evidence="2" type="primary">hemH</name>
    <name evidence="2" type="ORF">PBLR_13427</name>
</gene>
<dbReference type="Proteomes" id="UP000304148">
    <property type="component" value="Chromosome"/>
</dbReference>
<evidence type="ECO:0000256" key="1">
    <source>
        <dbReference type="RuleBase" id="RU004185"/>
    </source>
</evidence>
<evidence type="ECO:0000313" key="2">
    <source>
        <dbReference type="EMBL" id="SYX85005.1"/>
    </source>
</evidence>
<comment type="similarity">
    <text evidence="1">Belongs to the ferrochelatase family.</text>
</comment>
<protein>
    <submittedName>
        <fullName evidence="2">Ferrochelatase</fullName>
        <ecNumber evidence="2">4.99.1.1</ecNumber>
    </submittedName>
</protein>
<name>A0A383RD25_PAEAL</name>
<dbReference type="EC" id="4.99.1.1" evidence="2"/>
<dbReference type="Pfam" id="PF00762">
    <property type="entry name" value="Ferrochelatase"/>
    <property type="match status" value="1"/>
</dbReference>